<evidence type="ECO:0000313" key="1">
    <source>
        <dbReference type="EMBL" id="GFP92289.1"/>
    </source>
</evidence>
<dbReference type="EMBL" id="BMAC01000275">
    <property type="protein sequence ID" value="GFP92289.1"/>
    <property type="molecule type" value="Genomic_DNA"/>
</dbReference>
<comment type="caution">
    <text evidence="1">The sequence shown here is derived from an EMBL/GenBank/DDBJ whole genome shotgun (WGS) entry which is preliminary data.</text>
</comment>
<name>A0A830C002_9LAMI</name>
<gene>
    <name evidence="1" type="ORF">PHJA_001373000</name>
</gene>
<dbReference type="Proteomes" id="UP000653305">
    <property type="component" value="Unassembled WGS sequence"/>
</dbReference>
<protein>
    <submittedName>
        <fullName evidence="1">Uncharacterized protein</fullName>
    </submittedName>
</protein>
<sequence>MIHDLCIDNVKTKTRSSIPTSPVVLREALSVKRNNCLCSPTTHAGLFRCSHHRTHPPQQYVHRIEALRARRQTGHHVRKHMPQLAYHHA</sequence>
<dbReference type="OrthoDB" id="1932391at2759"/>
<reference evidence="1" key="1">
    <citation type="submission" date="2020-07" db="EMBL/GenBank/DDBJ databases">
        <title>Ethylene signaling mediates host invasion by parasitic plants.</title>
        <authorList>
            <person name="Yoshida S."/>
        </authorList>
    </citation>
    <scope>NUCLEOTIDE SEQUENCE</scope>
    <source>
        <strain evidence="1">Okayama</strain>
    </source>
</reference>
<proteinExistence type="predicted"/>
<organism evidence="1 2">
    <name type="scientific">Phtheirospermum japonicum</name>
    <dbReference type="NCBI Taxonomy" id="374723"/>
    <lineage>
        <taxon>Eukaryota</taxon>
        <taxon>Viridiplantae</taxon>
        <taxon>Streptophyta</taxon>
        <taxon>Embryophyta</taxon>
        <taxon>Tracheophyta</taxon>
        <taxon>Spermatophyta</taxon>
        <taxon>Magnoliopsida</taxon>
        <taxon>eudicotyledons</taxon>
        <taxon>Gunneridae</taxon>
        <taxon>Pentapetalae</taxon>
        <taxon>asterids</taxon>
        <taxon>lamiids</taxon>
        <taxon>Lamiales</taxon>
        <taxon>Orobanchaceae</taxon>
        <taxon>Orobanchaceae incertae sedis</taxon>
        <taxon>Phtheirospermum</taxon>
    </lineage>
</organism>
<evidence type="ECO:0000313" key="2">
    <source>
        <dbReference type="Proteomes" id="UP000653305"/>
    </source>
</evidence>
<accession>A0A830C002</accession>
<dbReference type="AlphaFoldDB" id="A0A830C002"/>
<keyword evidence="2" id="KW-1185">Reference proteome</keyword>